<dbReference type="PANTHER" id="PTHR43024:SF1">
    <property type="entry name" value="UDP-N-ACETYLMURAMOYL-TRIPEPTIDE--D-ALANYL-D-ALANINE LIGASE"/>
    <property type="match status" value="1"/>
</dbReference>
<dbReference type="Pfam" id="PF02875">
    <property type="entry name" value="Mur_ligase_C"/>
    <property type="match status" value="1"/>
</dbReference>
<feature type="domain" description="Mur ligase C-terminal" evidence="12">
    <location>
        <begin position="363"/>
        <end position="486"/>
    </location>
</feature>
<dbReference type="EC" id="6.3.2.10" evidence="10"/>
<comment type="pathway">
    <text evidence="10">Cell wall biogenesis; peptidoglycan biosynthesis.</text>
</comment>
<dbReference type="InterPro" id="IPR000713">
    <property type="entry name" value="Mur_ligase_N"/>
</dbReference>
<evidence type="ECO:0000259" key="13">
    <source>
        <dbReference type="Pfam" id="PF08245"/>
    </source>
</evidence>
<sequence length="509" mass="54981">MFDINSLAGAISGEIVQRGNTETAHGIATDSRVIPSGHLFVALRGTNFNGHRFADHALRKGAAGVIVENLDWFDSEKELLDDKWVIRVENTYRALADMASWWRRECGWTLIAVTGSCGKTTTKEMIHDILSTQLRCGRSAGNFNNEIGLPMSILSFPQDLDVVVVEMGMNNPGEIRNLSRIARPDIGVVTSVAPVHLQNLGTVDDIRKAKSEILEGISRGGAFVWDMDDPFANIIGAQAVSGFSLLGKPVASGWSYFRFFPELASDPRVEPITPAEAKADPASPQTVLRAENIALNYDGSLEYNLRSGDKQKGDCPGLKVTIPSFGSANVVNSCIALAVSAGMGISLEQGVEALRGFSNVGARMRRLSHSSGARIVDDSYNSNPVSMSMALRDLLMLPCNGRRIVVMGDMLELGEKSLEFHSRIVSYMIDSEIDFIAGVGPLTGEAMSTANGAEGRAMSFDSAKDAAQYLNTMISGDDLLLVKGSRGMHLENFISSLTLAESVESAWIR</sequence>
<dbReference type="Pfam" id="PF01225">
    <property type="entry name" value="Mur_ligase"/>
    <property type="match status" value="1"/>
</dbReference>
<comment type="similarity">
    <text evidence="10">Belongs to the MurCDEF family. MurF subfamily.</text>
</comment>
<evidence type="ECO:0000256" key="4">
    <source>
        <dbReference type="ARBA" id="ARBA00022741"/>
    </source>
</evidence>
<protein>
    <recommendedName>
        <fullName evidence="10">UDP-N-acetylmuramoyl-tripeptide--D-alanyl-D-alanine ligase</fullName>
        <ecNumber evidence="10">6.3.2.10</ecNumber>
    </recommendedName>
    <alternativeName>
        <fullName evidence="10">D-alanyl-D-alanine-adding enzyme</fullName>
    </alternativeName>
</protein>
<dbReference type="GO" id="GO:0005524">
    <property type="term" value="F:ATP binding"/>
    <property type="evidence" value="ECO:0007669"/>
    <property type="project" value="UniProtKB-UniRule"/>
</dbReference>
<dbReference type="InterPro" id="IPR051046">
    <property type="entry name" value="MurCDEF_CellWall_CoF430Synth"/>
</dbReference>
<dbReference type="UniPathway" id="UPA00219"/>
<dbReference type="InterPro" id="IPR013221">
    <property type="entry name" value="Mur_ligase_cen"/>
</dbReference>
<dbReference type="GO" id="GO:0008766">
    <property type="term" value="F:UDP-N-acetylmuramoylalanyl-D-glutamyl-2,6-diaminopimelate-D-alanyl-D-alanine ligase activity"/>
    <property type="evidence" value="ECO:0007669"/>
    <property type="project" value="RHEA"/>
</dbReference>
<evidence type="ECO:0000256" key="8">
    <source>
        <dbReference type="ARBA" id="ARBA00023306"/>
    </source>
</evidence>
<proteinExistence type="inferred from homology"/>
<evidence type="ECO:0000256" key="1">
    <source>
        <dbReference type="ARBA" id="ARBA00022490"/>
    </source>
</evidence>
<evidence type="ECO:0000313" key="15">
    <source>
        <dbReference type="Proteomes" id="UP000233256"/>
    </source>
</evidence>
<dbReference type="InterPro" id="IPR036615">
    <property type="entry name" value="Mur_ligase_C_dom_sf"/>
</dbReference>
<dbReference type="Gene3D" id="3.40.1190.10">
    <property type="entry name" value="Mur-like, catalytic domain"/>
    <property type="match status" value="1"/>
</dbReference>
<evidence type="ECO:0000256" key="6">
    <source>
        <dbReference type="ARBA" id="ARBA00022960"/>
    </source>
</evidence>
<evidence type="ECO:0000256" key="2">
    <source>
        <dbReference type="ARBA" id="ARBA00022598"/>
    </source>
</evidence>
<evidence type="ECO:0000256" key="10">
    <source>
        <dbReference type="HAMAP-Rule" id="MF_02019"/>
    </source>
</evidence>
<dbReference type="InterPro" id="IPR005863">
    <property type="entry name" value="UDP-N-AcMur_synth"/>
</dbReference>
<evidence type="ECO:0000256" key="7">
    <source>
        <dbReference type="ARBA" id="ARBA00022984"/>
    </source>
</evidence>
<dbReference type="Gene3D" id="3.40.1390.10">
    <property type="entry name" value="MurE/MurF, N-terminal domain"/>
    <property type="match status" value="1"/>
</dbReference>
<comment type="caution">
    <text evidence="14">The sequence shown here is derived from an EMBL/GenBank/DDBJ whole genome shotgun (WGS) entry which is preliminary data.</text>
</comment>
<keyword evidence="6 10" id="KW-0133">Cell shape</keyword>
<dbReference type="GO" id="GO:0005737">
    <property type="term" value="C:cytoplasm"/>
    <property type="evidence" value="ECO:0007669"/>
    <property type="project" value="UniProtKB-SubCell"/>
</dbReference>
<comment type="function">
    <text evidence="10">Involved in cell wall formation. Catalyzes the final step in the synthesis of UDP-N-acetylmuramoyl-pentapeptide, the precursor of murein.</text>
</comment>
<dbReference type="InterPro" id="IPR036565">
    <property type="entry name" value="Mur-like_cat_sf"/>
</dbReference>
<comment type="subcellular location">
    <subcellularLocation>
        <location evidence="10">Cytoplasm</location>
    </subcellularLocation>
</comment>
<gene>
    <name evidence="10" type="primary">murF</name>
    <name evidence="14" type="ORF">CVV64_09260</name>
</gene>
<evidence type="ECO:0000259" key="12">
    <source>
        <dbReference type="Pfam" id="PF02875"/>
    </source>
</evidence>
<dbReference type="HAMAP" id="MF_02019">
    <property type="entry name" value="MurF"/>
    <property type="match status" value="1"/>
</dbReference>
<organism evidence="14 15">
    <name type="scientific">Candidatus Wallbacteria bacterium HGW-Wallbacteria-1</name>
    <dbReference type="NCBI Taxonomy" id="2013854"/>
    <lineage>
        <taxon>Bacteria</taxon>
        <taxon>Candidatus Walliibacteriota</taxon>
    </lineage>
</organism>
<keyword evidence="2 10" id="KW-0436">Ligase</keyword>
<dbReference type="GO" id="GO:0071555">
    <property type="term" value="P:cell wall organization"/>
    <property type="evidence" value="ECO:0007669"/>
    <property type="project" value="UniProtKB-KW"/>
</dbReference>
<dbReference type="Pfam" id="PF08245">
    <property type="entry name" value="Mur_ligase_M"/>
    <property type="match status" value="1"/>
</dbReference>
<evidence type="ECO:0000256" key="5">
    <source>
        <dbReference type="ARBA" id="ARBA00022840"/>
    </source>
</evidence>
<dbReference type="SUPFAM" id="SSF63418">
    <property type="entry name" value="MurE/MurF N-terminal domain"/>
    <property type="match status" value="1"/>
</dbReference>
<keyword evidence="1 10" id="KW-0963">Cytoplasm</keyword>
<keyword evidence="4 10" id="KW-0547">Nucleotide-binding</keyword>
<dbReference type="GO" id="GO:0009252">
    <property type="term" value="P:peptidoglycan biosynthetic process"/>
    <property type="evidence" value="ECO:0007669"/>
    <property type="project" value="UniProtKB-UniRule"/>
</dbReference>
<keyword evidence="3 10" id="KW-0132">Cell division</keyword>
<evidence type="ECO:0000259" key="11">
    <source>
        <dbReference type="Pfam" id="PF01225"/>
    </source>
</evidence>
<dbReference type="PANTHER" id="PTHR43024">
    <property type="entry name" value="UDP-N-ACETYLMURAMOYL-TRIPEPTIDE--D-ALANYL-D-ALANINE LIGASE"/>
    <property type="match status" value="1"/>
</dbReference>
<evidence type="ECO:0000256" key="9">
    <source>
        <dbReference type="ARBA" id="ARBA00023316"/>
    </source>
</evidence>
<accession>A0A2N1PQC4</accession>
<dbReference type="AlphaFoldDB" id="A0A2N1PQC4"/>
<evidence type="ECO:0000256" key="3">
    <source>
        <dbReference type="ARBA" id="ARBA00022618"/>
    </source>
</evidence>
<evidence type="ECO:0000313" key="14">
    <source>
        <dbReference type="EMBL" id="PKK90539.1"/>
    </source>
</evidence>
<dbReference type="InterPro" id="IPR004101">
    <property type="entry name" value="Mur_ligase_C"/>
</dbReference>
<comment type="catalytic activity">
    <reaction evidence="10">
        <text>D-alanyl-D-alanine + UDP-N-acetyl-alpha-D-muramoyl-L-alanyl-gamma-D-glutamyl-meso-2,6-diaminopimelate + ATP = UDP-N-acetyl-alpha-D-muramoyl-L-alanyl-gamma-D-glutamyl-meso-2,6-diaminopimeloyl-D-alanyl-D-alanine + ADP + phosphate + H(+)</text>
        <dbReference type="Rhea" id="RHEA:28374"/>
        <dbReference type="ChEBI" id="CHEBI:15378"/>
        <dbReference type="ChEBI" id="CHEBI:30616"/>
        <dbReference type="ChEBI" id="CHEBI:43474"/>
        <dbReference type="ChEBI" id="CHEBI:57822"/>
        <dbReference type="ChEBI" id="CHEBI:61386"/>
        <dbReference type="ChEBI" id="CHEBI:83905"/>
        <dbReference type="ChEBI" id="CHEBI:456216"/>
        <dbReference type="EC" id="6.3.2.10"/>
    </reaction>
</comment>
<feature type="domain" description="Mur ligase N-terminal catalytic" evidence="11">
    <location>
        <begin position="24"/>
        <end position="100"/>
    </location>
</feature>
<dbReference type="InterPro" id="IPR035911">
    <property type="entry name" value="MurE/MurF_N"/>
</dbReference>
<keyword evidence="5 10" id="KW-0067">ATP-binding</keyword>
<dbReference type="GO" id="GO:0051301">
    <property type="term" value="P:cell division"/>
    <property type="evidence" value="ECO:0007669"/>
    <property type="project" value="UniProtKB-KW"/>
</dbReference>
<dbReference type="GO" id="GO:0047480">
    <property type="term" value="F:UDP-N-acetylmuramoyl-tripeptide-D-alanyl-D-alanine ligase activity"/>
    <property type="evidence" value="ECO:0007669"/>
    <property type="project" value="UniProtKB-UniRule"/>
</dbReference>
<dbReference type="Gene3D" id="3.90.190.20">
    <property type="entry name" value="Mur ligase, C-terminal domain"/>
    <property type="match status" value="1"/>
</dbReference>
<reference evidence="14 15" key="1">
    <citation type="journal article" date="2017" name="ISME J.">
        <title>Potential for microbial H2 and metal transformations associated with novel bacteria and archaea in deep terrestrial subsurface sediments.</title>
        <authorList>
            <person name="Hernsdorf A.W."/>
            <person name="Amano Y."/>
            <person name="Miyakawa K."/>
            <person name="Ise K."/>
            <person name="Suzuki Y."/>
            <person name="Anantharaman K."/>
            <person name="Probst A."/>
            <person name="Burstein D."/>
            <person name="Thomas B.C."/>
            <person name="Banfield J.F."/>
        </authorList>
    </citation>
    <scope>NUCLEOTIDE SEQUENCE [LARGE SCALE GENOMIC DNA]</scope>
    <source>
        <strain evidence="14">HGW-Wallbacteria-1</strain>
    </source>
</reference>
<dbReference type="Proteomes" id="UP000233256">
    <property type="component" value="Unassembled WGS sequence"/>
</dbReference>
<dbReference type="SUPFAM" id="SSF53623">
    <property type="entry name" value="MurD-like peptide ligases, catalytic domain"/>
    <property type="match status" value="1"/>
</dbReference>
<name>A0A2N1PQC4_9BACT</name>
<keyword evidence="9 10" id="KW-0961">Cell wall biogenesis/degradation</keyword>
<keyword evidence="8 10" id="KW-0131">Cell cycle</keyword>
<dbReference type="SUPFAM" id="SSF53244">
    <property type="entry name" value="MurD-like peptide ligases, peptide-binding domain"/>
    <property type="match status" value="1"/>
</dbReference>
<feature type="binding site" evidence="10">
    <location>
        <begin position="115"/>
        <end position="121"/>
    </location>
    <ligand>
        <name>ATP</name>
        <dbReference type="ChEBI" id="CHEBI:30616"/>
    </ligand>
</feature>
<dbReference type="EMBL" id="PGXC01000005">
    <property type="protein sequence ID" value="PKK90539.1"/>
    <property type="molecule type" value="Genomic_DNA"/>
</dbReference>
<keyword evidence="7 10" id="KW-0573">Peptidoglycan synthesis</keyword>
<dbReference type="GO" id="GO:0008360">
    <property type="term" value="P:regulation of cell shape"/>
    <property type="evidence" value="ECO:0007669"/>
    <property type="project" value="UniProtKB-KW"/>
</dbReference>
<feature type="domain" description="Mur ligase central" evidence="13">
    <location>
        <begin position="113"/>
        <end position="236"/>
    </location>
</feature>